<name>A0A484BK12_DRONA</name>
<accession>A0A484BK12</accession>
<dbReference type="OrthoDB" id="5357315at2759"/>
<keyword evidence="14" id="KW-1185">Reference proteome</keyword>
<keyword evidence="11" id="KW-0732">Signal</keyword>
<evidence type="ECO:0000256" key="3">
    <source>
        <dbReference type="ARBA" id="ARBA00022723"/>
    </source>
</evidence>
<keyword evidence="5" id="KW-0862">Zinc</keyword>
<evidence type="ECO:0000256" key="8">
    <source>
        <dbReference type="PROSITE-ProRule" id="PRU00175"/>
    </source>
</evidence>
<gene>
    <name evidence="13" type="ORF">AWZ03_004423</name>
</gene>
<dbReference type="STRING" id="7232.A0A484BK12"/>
<dbReference type="Pfam" id="PF02225">
    <property type="entry name" value="PA"/>
    <property type="match status" value="1"/>
</dbReference>
<feature type="signal peptide" evidence="11">
    <location>
        <begin position="1"/>
        <end position="20"/>
    </location>
</feature>
<reference evidence="13 14" key="1">
    <citation type="journal article" date="2019" name="J. Hered.">
        <title>An Improved Genome Assembly for Drosophila navojoa, the Basal Species in the mojavensis Cluster.</title>
        <authorList>
            <person name="Vanderlinde T."/>
            <person name="Dupim E.G."/>
            <person name="Nazario-Yepiz N.O."/>
            <person name="Carvalho A.B."/>
        </authorList>
    </citation>
    <scope>NUCLEOTIDE SEQUENCE [LARGE SCALE GENOMIC DNA]</scope>
    <source>
        <strain evidence="13">Navoj_Jal97</strain>
        <tissue evidence="13">Whole organism</tissue>
    </source>
</reference>
<feature type="compositionally biased region" description="Basic and acidic residues" evidence="9">
    <location>
        <begin position="758"/>
        <end position="769"/>
    </location>
</feature>
<dbReference type="SUPFAM" id="SSF57850">
    <property type="entry name" value="RING/U-box"/>
    <property type="match status" value="1"/>
</dbReference>
<dbReference type="InterPro" id="IPR046450">
    <property type="entry name" value="PA_dom_sf"/>
</dbReference>
<dbReference type="SMART" id="SM00184">
    <property type="entry name" value="RING"/>
    <property type="match status" value="1"/>
</dbReference>
<evidence type="ECO:0000256" key="7">
    <source>
        <dbReference type="ARBA" id="ARBA00023136"/>
    </source>
</evidence>
<evidence type="ECO:0000256" key="11">
    <source>
        <dbReference type="SAM" id="SignalP"/>
    </source>
</evidence>
<dbReference type="InterPro" id="IPR013083">
    <property type="entry name" value="Znf_RING/FYVE/PHD"/>
</dbReference>
<feature type="transmembrane region" description="Helical" evidence="10">
    <location>
        <begin position="231"/>
        <end position="254"/>
    </location>
</feature>
<evidence type="ECO:0000256" key="9">
    <source>
        <dbReference type="SAM" id="MobiDB-lite"/>
    </source>
</evidence>
<dbReference type="Proteomes" id="UP000295192">
    <property type="component" value="Unassembled WGS sequence"/>
</dbReference>
<feature type="region of interest" description="Disordered" evidence="9">
    <location>
        <begin position="646"/>
        <end position="704"/>
    </location>
</feature>
<dbReference type="PROSITE" id="PS50089">
    <property type="entry name" value="ZF_RING_2"/>
    <property type="match status" value="1"/>
</dbReference>
<sequence>MLLLACLLLLLGGQPHLTSTTTTSTMVAAMTIANQDLERYFRPANATHSYTSIGEERLTMDFYNFAFLNWSYVDSQNIIREIEFSEEKARYGEGRVLNVTGRLIHISTADDISDDFACTPYIRGTLGSPLPEKGVSWIALVRRGRCTFEDKVKHVHQYNAAGVIIYNDKQVMQLEKMQIKNKNRNIAAVITYQAIGLELANTVDKGINVTISIIEGRRGVRSVSSLNRTSVLFVSISFIVLMIISLVWLIFYYIQRFRYMQAKDQQSRNLCSVTKKAIMKIPTKTGKMTDEKDLDSDCCAICIESYKPADIIRILPCKHEFHKNCIDPWLIEHRTCPMCKLDVLKFYGYVVGDQIYQTPSPQHNAPSTAAATAAAAAAAPGGSGVAAAAGPGAGEEGLPVIVVALPPHNISSFNPSAISYHQRSPSSSYQPQQQQQQLQQQQQQQPLGGSVERGRRNSAPATMPQMICTASRQLPARALCSQRLSTRSSVARCHGPSPEELPIDTLGNGIWVLLFKLFSFQFLGSEESILEYEPERNARNANPPIAAIGVTQETATAVAPSPAPIQSSALADLIRSRDFVIDFPRVFVLNSGSVVGARDMLFPTRLPERSQSSLSLRQARDWMAQMTNKLEEQQGLRRLRKDEMQQQLLSARDSARQRRSRSADGRYATGCFGRQRQSVGQAAAAGTLPQPEVGQMRRTSSTQALQQLTDASYAQSRQRQRETFDFARTRRRFMGRQDDEISLQSLPRRAAPPPPAHPQRERGEAEASEHITIQVNGEGVDLNE</sequence>
<feature type="domain" description="RING-type" evidence="12">
    <location>
        <begin position="299"/>
        <end position="340"/>
    </location>
</feature>
<dbReference type="PANTHER" id="PTHR46539">
    <property type="entry name" value="E3 UBIQUITIN-PROTEIN LIGASE ATL42"/>
    <property type="match status" value="1"/>
</dbReference>
<feature type="region of interest" description="Disordered" evidence="9">
    <location>
        <begin position="735"/>
        <end position="784"/>
    </location>
</feature>
<dbReference type="GO" id="GO:0016020">
    <property type="term" value="C:membrane"/>
    <property type="evidence" value="ECO:0007669"/>
    <property type="project" value="UniProtKB-SubCell"/>
</dbReference>
<dbReference type="FunFam" id="3.50.30.30:FF:000003">
    <property type="entry name" value="E3 ubiquitin-protein ligase RNF128"/>
    <property type="match status" value="1"/>
</dbReference>
<evidence type="ECO:0000256" key="2">
    <source>
        <dbReference type="ARBA" id="ARBA00022692"/>
    </source>
</evidence>
<dbReference type="EMBL" id="LSRL02000026">
    <property type="protein sequence ID" value="TDG49123.1"/>
    <property type="molecule type" value="Genomic_DNA"/>
</dbReference>
<dbReference type="CDD" id="cd16668">
    <property type="entry name" value="RING-H2_RNF130-like"/>
    <property type="match status" value="1"/>
</dbReference>
<keyword evidence="4 8" id="KW-0863">Zinc-finger</keyword>
<dbReference type="Pfam" id="PF13639">
    <property type="entry name" value="zf-RING_2"/>
    <property type="match status" value="1"/>
</dbReference>
<evidence type="ECO:0000256" key="10">
    <source>
        <dbReference type="SAM" id="Phobius"/>
    </source>
</evidence>
<dbReference type="Gene3D" id="3.30.40.10">
    <property type="entry name" value="Zinc/RING finger domain, C3HC4 (zinc finger)"/>
    <property type="match status" value="1"/>
</dbReference>
<dbReference type="FunFam" id="3.30.40.10:FF:000009">
    <property type="entry name" value="E3 ubiquitin-protein ligase RNF130"/>
    <property type="match status" value="1"/>
</dbReference>
<feature type="compositionally biased region" description="Polar residues" evidence="9">
    <location>
        <begin position="414"/>
        <end position="429"/>
    </location>
</feature>
<dbReference type="InterPro" id="IPR001841">
    <property type="entry name" value="Znf_RING"/>
</dbReference>
<dbReference type="PANTHER" id="PTHR46539:SF23">
    <property type="entry name" value="RING-TYPE DOMAIN-CONTAINING PROTEIN"/>
    <property type="match status" value="1"/>
</dbReference>
<protein>
    <recommendedName>
        <fullName evidence="12">RING-type domain-containing protein</fullName>
    </recommendedName>
</protein>
<evidence type="ECO:0000256" key="6">
    <source>
        <dbReference type="ARBA" id="ARBA00022989"/>
    </source>
</evidence>
<keyword evidence="7 10" id="KW-0472">Membrane</keyword>
<evidence type="ECO:0000313" key="13">
    <source>
        <dbReference type="EMBL" id="TDG49123.1"/>
    </source>
</evidence>
<proteinExistence type="predicted"/>
<feature type="compositionally biased region" description="Low complexity" evidence="9">
    <location>
        <begin position="430"/>
        <end position="447"/>
    </location>
</feature>
<evidence type="ECO:0000259" key="12">
    <source>
        <dbReference type="PROSITE" id="PS50089"/>
    </source>
</evidence>
<evidence type="ECO:0000256" key="1">
    <source>
        <dbReference type="ARBA" id="ARBA00004167"/>
    </source>
</evidence>
<keyword evidence="3" id="KW-0479">Metal-binding</keyword>
<keyword evidence="2 10" id="KW-0812">Transmembrane</keyword>
<feature type="compositionally biased region" description="Basic and acidic residues" evidence="9">
    <location>
        <begin position="653"/>
        <end position="664"/>
    </location>
</feature>
<dbReference type="CDD" id="cd02122">
    <property type="entry name" value="PA_GRAIL_like"/>
    <property type="match status" value="1"/>
</dbReference>
<dbReference type="AlphaFoldDB" id="A0A484BK12"/>
<evidence type="ECO:0000313" key="14">
    <source>
        <dbReference type="Proteomes" id="UP000295192"/>
    </source>
</evidence>
<dbReference type="OMA" id="KGVTWIA"/>
<keyword evidence="6 10" id="KW-1133">Transmembrane helix</keyword>
<feature type="chain" id="PRO_5019729953" description="RING-type domain-containing protein" evidence="11">
    <location>
        <begin position="21"/>
        <end position="784"/>
    </location>
</feature>
<evidence type="ECO:0000256" key="4">
    <source>
        <dbReference type="ARBA" id="ARBA00022771"/>
    </source>
</evidence>
<dbReference type="InterPro" id="IPR003137">
    <property type="entry name" value="PA_domain"/>
</dbReference>
<dbReference type="Gene3D" id="3.50.30.30">
    <property type="match status" value="1"/>
</dbReference>
<dbReference type="GO" id="GO:0008270">
    <property type="term" value="F:zinc ion binding"/>
    <property type="evidence" value="ECO:0007669"/>
    <property type="project" value="UniProtKB-KW"/>
</dbReference>
<comment type="subcellular location">
    <subcellularLocation>
        <location evidence="1">Membrane</location>
        <topology evidence="1">Single-pass membrane protein</topology>
    </subcellularLocation>
</comment>
<feature type="region of interest" description="Disordered" evidence="9">
    <location>
        <begin position="414"/>
        <end position="459"/>
    </location>
</feature>
<comment type="caution">
    <text evidence="13">The sequence shown here is derived from an EMBL/GenBank/DDBJ whole genome shotgun (WGS) entry which is preliminary data.</text>
</comment>
<organism evidence="13 14">
    <name type="scientific">Drosophila navojoa</name>
    <name type="common">Fruit fly</name>
    <dbReference type="NCBI Taxonomy" id="7232"/>
    <lineage>
        <taxon>Eukaryota</taxon>
        <taxon>Metazoa</taxon>
        <taxon>Ecdysozoa</taxon>
        <taxon>Arthropoda</taxon>
        <taxon>Hexapoda</taxon>
        <taxon>Insecta</taxon>
        <taxon>Pterygota</taxon>
        <taxon>Neoptera</taxon>
        <taxon>Endopterygota</taxon>
        <taxon>Diptera</taxon>
        <taxon>Brachycera</taxon>
        <taxon>Muscomorpha</taxon>
        <taxon>Ephydroidea</taxon>
        <taxon>Drosophilidae</taxon>
        <taxon>Drosophila</taxon>
    </lineage>
</organism>
<evidence type="ECO:0000256" key="5">
    <source>
        <dbReference type="ARBA" id="ARBA00022833"/>
    </source>
</evidence>
<dbReference type="SUPFAM" id="SSF52025">
    <property type="entry name" value="PA domain"/>
    <property type="match status" value="1"/>
</dbReference>